<name>V6HTZ1_9LEPT</name>
<dbReference type="OrthoDB" id="5297106at2"/>
<evidence type="ECO:0000313" key="1">
    <source>
        <dbReference type="EMBL" id="EQA60681.1"/>
    </source>
</evidence>
<dbReference type="RefSeq" id="WP_010578198.1">
    <property type="nucleotide sequence ID" value="NZ_AHMT02000054.1"/>
</dbReference>
<dbReference type="Proteomes" id="UP000018747">
    <property type="component" value="Unassembled WGS sequence"/>
</dbReference>
<dbReference type="SUPFAM" id="SSF47598">
    <property type="entry name" value="Ribbon-helix-helix"/>
    <property type="match status" value="1"/>
</dbReference>
<gene>
    <name evidence="1" type="ORF">LEP1GSC062_0162</name>
</gene>
<dbReference type="NCBIfam" id="NF041551">
    <property type="entry name" value="YlcI_YnfO_N"/>
    <property type="match status" value="1"/>
</dbReference>
<protein>
    <submittedName>
        <fullName evidence="1">HicB family protein</fullName>
    </submittedName>
</protein>
<evidence type="ECO:0000313" key="2">
    <source>
        <dbReference type="Proteomes" id="UP000018747"/>
    </source>
</evidence>
<dbReference type="AlphaFoldDB" id="V6HTZ1"/>
<organism evidence="1 2">
    <name type="scientific">Leptospira alexanderi serovar Manhao 3 str. L 60</name>
    <dbReference type="NCBI Taxonomy" id="1049759"/>
    <lineage>
        <taxon>Bacteria</taxon>
        <taxon>Pseudomonadati</taxon>
        <taxon>Spirochaetota</taxon>
        <taxon>Spirochaetia</taxon>
        <taxon>Leptospirales</taxon>
        <taxon>Leptospiraceae</taxon>
        <taxon>Leptospira</taxon>
    </lineage>
</organism>
<dbReference type="InterPro" id="IPR008651">
    <property type="entry name" value="Uncharacterised_HicB"/>
</dbReference>
<sequence length="126" mass="14534">MKDIIEYNGFLGSVHFDADDEIFFGKIEGIEDLVSFEGESVKQLKKAFQESVDDYLLLCKKSKKDPEKSFKGSFNVRIPTELHRKVYRKSLREGISLNQLVQRALEKEIADLKIKKPKIVLEVNTI</sequence>
<dbReference type="Pfam" id="PF05534">
    <property type="entry name" value="HicB"/>
    <property type="match status" value="1"/>
</dbReference>
<dbReference type="InterPro" id="IPR035069">
    <property type="entry name" value="TTHA1013/TTHA0281-like"/>
</dbReference>
<dbReference type="GO" id="GO:0006355">
    <property type="term" value="P:regulation of DNA-templated transcription"/>
    <property type="evidence" value="ECO:0007669"/>
    <property type="project" value="InterPro"/>
</dbReference>
<proteinExistence type="predicted"/>
<reference evidence="1" key="1">
    <citation type="submission" date="2013-05" db="EMBL/GenBank/DDBJ databases">
        <authorList>
            <person name="Harkins D.M."/>
            <person name="Durkin A.S."/>
            <person name="Brinkac L.M."/>
            <person name="Haft D.H."/>
            <person name="Selengut J.D."/>
            <person name="Sanka R."/>
            <person name="DePew J."/>
            <person name="Purushe J."/>
            <person name="Hartskeerl R.A."/>
            <person name="Ahmed A."/>
            <person name="van der Linden H."/>
            <person name="Goris M.G.A."/>
            <person name="Vinetz J.M."/>
            <person name="Sutton G.G."/>
            <person name="Nierman W.C."/>
            <person name="Fouts D.E."/>
        </authorList>
    </citation>
    <scope>NUCLEOTIDE SEQUENCE [LARGE SCALE GENOMIC DNA]</scope>
    <source>
        <strain evidence="1">L 60</strain>
    </source>
</reference>
<keyword evidence="2" id="KW-1185">Reference proteome</keyword>
<accession>V6HTZ1</accession>
<comment type="caution">
    <text evidence="1">The sequence shown here is derived from an EMBL/GenBank/DDBJ whole genome shotgun (WGS) entry which is preliminary data.</text>
</comment>
<dbReference type="SUPFAM" id="SSF143100">
    <property type="entry name" value="TTHA1013/TTHA0281-like"/>
    <property type="match status" value="1"/>
</dbReference>
<dbReference type="InterPro" id="IPR010985">
    <property type="entry name" value="Ribbon_hlx_hlx"/>
</dbReference>
<dbReference type="EMBL" id="AHMT02000054">
    <property type="protein sequence ID" value="EQA60681.1"/>
    <property type="molecule type" value="Genomic_DNA"/>
</dbReference>